<feature type="domain" description="EF-hand" evidence="2">
    <location>
        <begin position="45"/>
        <end position="80"/>
    </location>
</feature>
<dbReference type="GO" id="GO:0005509">
    <property type="term" value="F:calcium ion binding"/>
    <property type="evidence" value="ECO:0007669"/>
    <property type="project" value="InterPro"/>
</dbReference>
<dbReference type="InterPro" id="IPR002048">
    <property type="entry name" value="EF_hand_dom"/>
</dbReference>
<evidence type="ECO:0000256" key="1">
    <source>
        <dbReference type="SAM" id="Phobius"/>
    </source>
</evidence>
<accession>A0A644TI63</accession>
<keyword evidence="1" id="KW-0472">Membrane</keyword>
<feature type="transmembrane region" description="Helical" evidence="1">
    <location>
        <begin position="593"/>
        <end position="616"/>
    </location>
</feature>
<evidence type="ECO:0000313" key="3">
    <source>
        <dbReference type="EMBL" id="MPL65962.1"/>
    </source>
</evidence>
<feature type="transmembrane region" description="Helical" evidence="1">
    <location>
        <begin position="675"/>
        <end position="697"/>
    </location>
</feature>
<protein>
    <recommendedName>
        <fullName evidence="2">EF-hand domain-containing protein</fullName>
    </recommendedName>
</protein>
<reference evidence="3" key="1">
    <citation type="submission" date="2019-08" db="EMBL/GenBank/DDBJ databases">
        <authorList>
            <person name="Kucharzyk K."/>
            <person name="Murdoch R.W."/>
            <person name="Higgins S."/>
            <person name="Loffler F."/>
        </authorList>
    </citation>
    <scope>NUCLEOTIDE SEQUENCE</scope>
</reference>
<feature type="transmembrane region" description="Helical" evidence="1">
    <location>
        <begin position="564"/>
        <end position="587"/>
    </location>
</feature>
<dbReference type="EMBL" id="VSSQ01000030">
    <property type="protein sequence ID" value="MPL65962.1"/>
    <property type="molecule type" value="Genomic_DNA"/>
</dbReference>
<name>A0A644TI63_9ZZZZ</name>
<keyword evidence="1" id="KW-0812">Transmembrane</keyword>
<gene>
    <name evidence="3" type="ORF">SDC9_11627</name>
</gene>
<keyword evidence="1" id="KW-1133">Transmembrane helix</keyword>
<organism evidence="3">
    <name type="scientific">bioreactor metagenome</name>
    <dbReference type="NCBI Taxonomy" id="1076179"/>
    <lineage>
        <taxon>unclassified sequences</taxon>
        <taxon>metagenomes</taxon>
        <taxon>ecological metagenomes</taxon>
    </lineage>
</organism>
<proteinExistence type="predicted"/>
<dbReference type="PROSITE" id="PS50222">
    <property type="entry name" value="EF_HAND_2"/>
    <property type="match status" value="1"/>
</dbReference>
<comment type="caution">
    <text evidence="3">The sequence shown here is derived from an EMBL/GenBank/DDBJ whole genome shotgun (WGS) entry which is preliminary data.</text>
</comment>
<dbReference type="AlphaFoldDB" id="A0A644TI63"/>
<sequence>MKTSGSNWTFARIGGVDQVVIKKGEDIANLAHLDQKLWAALAMPAAQPGIKESLDYLDADKDGKIRVPDILNCVEELKTKLNSLDCLLDGSDTLSATQVLDKGIRASLAEVLSINGGTSGDASVDLAALDKAIASFSALPFNGDGVVVPGSAKGGKLKAFLEYLVAQGYKADDASGNPGVDVPALDRFLADLEAYRTWSSELPAFSDAFSDQAKGEKAVALYKQIREPVNDYFRRCRVLAMSKSPGAVAALEASMASTLAKNLPADSPELAQLPLALPNAEGLLYPDSAMHPNYAVAVAEFLDLMGAERAKAVCQATWEGFAARVETYAAWLGRKPAAEVCALGEAVLAGSADVGQADAVRALIEKDLAKAADTEALKNLRILLFIKRDFIVILKNFVNFDNFYLRKKGIFQSGKLFLDARELEFCMDVKNPGAHGTMAGLASMYLLYCDLSQKNGKKKSIVAGLTAGDADNIFVGRNGIFYDTEGESWDAVITKVVTQPISIREAFFSPYKWLVKTLEDMAMKRAASAEAASMNKMKAAGETAAQAGKAEAKPEQLAPKKMDVGTVAAIGVALGSIGAMVTGILTLFVGMGIWIPVGVLGILLLISGPSMILAYMKLRKRNIGPLLNAEGWAVNSRLKVNVPFGGSLSHLAALPPGASRQMADPFAEKKKPWGLYFTILLLVGVLIAAYFLGWLGFIPGLGR</sequence>
<feature type="transmembrane region" description="Helical" evidence="1">
    <location>
        <begin position="433"/>
        <end position="451"/>
    </location>
</feature>
<evidence type="ECO:0000259" key="2">
    <source>
        <dbReference type="PROSITE" id="PS50222"/>
    </source>
</evidence>